<keyword evidence="3" id="KW-1185">Reference proteome</keyword>
<organism evidence="2 3">
    <name type="scientific">Occultella aeris</name>
    <dbReference type="NCBI Taxonomy" id="2761496"/>
    <lineage>
        <taxon>Bacteria</taxon>
        <taxon>Bacillati</taxon>
        <taxon>Actinomycetota</taxon>
        <taxon>Actinomycetes</taxon>
        <taxon>Micrococcales</taxon>
        <taxon>Ruaniaceae</taxon>
        <taxon>Occultella</taxon>
    </lineage>
</organism>
<dbReference type="AlphaFoldDB" id="A0A7M4DP86"/>
<name>A0A7M4DP86_9MICO</name>
<accession>A0A7M4DP86</accession>
<reference evidence="2 3" key="1">
    <citation type="submission" date="2019-11" db="EMBL/GenBank/DDBJ databases">
        <authorList>
            <person name="Criscuolo A."/>
        </authorList>
    </citation>
    <scope>NUCLEOTIDE SEQUENCE [LARGE SCALE GENOMIC DNA]</scope>
    <source>
        <strain evidence="2">CIP111667</strain>
    </source>
</reference>
<protein>
    <submittedName>
        <fullName evidence="2">Uncharacterized protein</fullName>
    </submittedName>
</protein>
<proteinExistence type="predicted"/>
<dbReference type="RefSeq" id="WP_156742603.1">
    <property type="nucleotide sequence ID" value="NZ_CACRYJ010000058.1"/>
</dbReference>
<feature type="region of interest" description="Disordered" evidence="1">
    <location>
        <begin position="45"/>
        <end position="65"/>
    </location>
</feature>
<evidence type="ECO:0000256" key="1">
    <source>
        <dbReference type="SAM" id="MobiDB-lite"/>
    </source>
</evidence>
<sequence>MTAFQDPTVALPSVPVLRLDTNELALLLANTPTPAARISRAVFGLDPETDSDSGSGSGGGGPDVARGRESLVGRGLLGPSGVVGDAKRVSHVLTHSRAWIRVIGASGDAAHVVLGAGRAVLSSPIPNGHEFAPIVASVAVAEAVADLVGAVVQRSGRPAKVHVVRLGAARTDDVIDVPVDFLERDVVIDVVRALGLPLSDVR</sequence>
<dbReference type="Proteomes" id="UP000419743">
    <property type="component" value="Unassembled WGS sequence"/>
</dbReference>
<dbReference type="EMBL" id="CACRYJ010000058">
    <property type="protein sequence ID" value="VZO39272.1"/>
    <property type="molecule type" value="Genomic_DNA"/>
</dbReference>
<evidence type="ECO:0000313" key="2">
    <source>
        <dbReference type="EMBL" id="VZO39272.1"/>
    </source>
</evidence>
<gene>
    <name evidence="2" type="ORF">HALOF300_03968</name>
</gene>
<evidence type="ECO:0000313" key="3">
    <source>
        <dbReference type="Proteomes" id="UP000419743"/>
    </source>
</evidence>
<comment type="caution">
    <text evidence="2">The sequence shown here is derived from an EMBL/GenBank/DDBJ whole genome shotgun (WGS) entry which is preliminary data.</text>
</comment>